<organism evidence="2 3">
    <name type="scientific">Amorphotheca resinae ATCC 22711</name>
    <dbReference type="NCBI Taxonomy" id="857342"/>
    <lineage>
        <taxon>Eukaryota</taxon>
        <taxon>Fungi</taxon>
        <taxon>Dikarya</taxon>
        <taxon>Ascomycota</taxon>
        <taxon>Pezizomycotina</taxon>
        <taxon>Leotiomycetes</taxon>
        <taxon>Helotiales</taxon>
        <taxon>Amorphothecaceae</taxon>
        <taxon>Amorphotheca</taxon>
    </lineage>
</organism>
<evidence type="ECO:0000313" key="3">
    <source>
        <dbReference type="Proteomes" id="UP000241818"/>
    </source>
</evidence>
<protein>
    <submittedName>
        <fullName evidence="2">Uncharacterized protein</fullName>
    </submittedName>
</protein>
<sequence length="244" mass="26627">MSSSPTASSICCALCSSIGHVWKHCPDLEALGATLNEAPPRVSTFTLPLERRALPPGMSIENTPAALIIENLLKLSHSKVDWGLDLQMFAFQIAQVSHLPVDVSSIRVGSTGVTAVIHTRPEEFFDKTFTKVEALRQVWISTLAARGYNTMAATGNVTRYEMHVDYKGHFGYEDNSGSVPRPYKSLYPRLRQPGQSSPRPAYESPYPPVYHLKQQGPTAAKAQGRACAASDCICGVSHSLMPKL</sequence>
<keyword evidence="3" id="KW-1185">Reference proteome</keyword>
<dbReference type="GeneID" id="36576793"/>
<dbReference type="RefSeq" id="XP_024721539.1">
    <property type="nucleotide sequence ID" value="XM_024868712.1"/>
</dbReference>
<dbReference type="AlphaFoldDB" id="A0A2T3B3P6"/>
<dbReference type="InParanoid" id="A0A2T3B3P6"/>
<reference evidence="2 3" key="1">
    <citation type="journal article" date="2018" name="New Phytol.">
        <title>Comparative genomics and transcriptomics depict ericoid mycorrhizal fungi as versatile saprotrophs and plant mutualists.</title>
        <authorList>
            <person name="Martino E."/>
            <person name="Morin E."/>
            <person name="Grelet G.A."/>
            <person name="Kuo A."/>
            <person name="Kohler A."/>
            <person name="Daghino S."/>
            <person name="Barry K.W."/>
            <person name="Cichocki N."/>
            <person name="Clum A."/>
            <person name="Dockter R.B."/>
            <person name="Hainaut M."/>
            <person name="Kuo R.C."/>
            <person name="LaButti K."/>
            <person name="Lindahl B.D."/>
            <person name="Lindquist E.A."/>
            <person name="Lipzen A."/>
            <person name="Khouja H.R."/>
            <person name="Magnuson J."/>
            <person name="Murat C."/>
            <person name="Ohm R.A."/>
            <person name="Singer S.W."/>
            <person name="Spatafora J.W."/>
            <person name="Wang M."/>
            <person name="Veneault-Fourrey C."/>
            <person name="Henrissat B."/>
            <person name="Grigoriev I.V."/>
            <person name="Martin F.M."/>
            <person name="Perotto S."/>
        </authorList>
    </citation>
    <scope>NUCLEOTIDE SEQUENCE [LARGE SCALE GENOMIC DNA]</scope>
    <source>
        <strain evidence="2 3">ATCC 22711</strain>
    </source>
</reference>
<gene>
    <name evidence="2" type="ORF">M430DRAFT_58132</name>
</gene>
<dbReference type="EMBL" id="KZ679010">
    <property type="protein sequence ID" value="PSS20269.1"/>
    <property type="molecule type" value="Genomic_DNA"/>
</dbReference>
<evidence type="ECO:0000256" key="1">
    <source>
        <dbReference type="SAM" id="MobiDB-lite"/>
    </source>
</evidence>
<proteinExistence type="predicted"/>
<feature type="region of interest" description="Disordered" evidence="1">
    <location>
        <begin position="183"/>
        <end position="205"/>
    </location>
</feature>
<name>A0A2T3B3P6_AMORE</name>
<accession>A0A2T3B3P6</accession>
<evidence type="ECO:0000313" key="2">
    <source>
        <dbReference type="EMBL" id="PSS20269.1"/>
    </source>
</evidence>
<dbReference type="Proteomes" id="UP000241818">
    <property type="component" value="Unassembled WGS sequence"/>
</dbReference>